<evidence type="ECO:0000256" key="6">
    <source>
        <dbReference type="ARBA" id="ARBA00023002"/>
    </source>
</evidence>
<feature type="domain" description="4Fe-4S ferredoxin-type" evidence="9">
    <location>
        <begin position="85"/>
        <end position="117"/>
    </location>
</feature>
<evidence type="ECO:0000256" key="2">
    <source>
        <dbReference type="ARBA" id="ARBA00006561"/>
    </source>
</evidence>
<comment type="cofactor">
    <cofactor evidence="1">
        <name>FAD</name>
        <dbReference type="ChEBI" id="CHEBI:57692"/>
    </cofactor>
</comment>
<comment type="caution">
    <text evidence="10">The sequence shown here is derived from an EMBL/GenBank/DDBJ whole genome shotgun (WGS) entry which is preliminary data.</text>
</comment>
<feature type="non-terminal residue" evidence="10">
    <location>
        <position position="1"/>
    </location>
</feature>
<keyword evidence="4" id="KW-0479">Metal-binding</keyword>
<dbReference type="InterPro" id="IPR017896">
    <property type="entry name" value="4Fe4S_Fe-S-bd"/>
</dbReference>
<dbReference type="PROSITE" id="PS51379">
    <property type="entry name" value="4FE4S_FER_2"/>
    <property type="match status" value="2"/>
</dbReference>
<dbReference type="InterPro" id="IPR036188">
    <property type="entry name" value="FAD/NAD-bd_sf"/>
</dbReference>
<evidence type="ECO:0000313" key="10">
    <source>
        <dbReference type="EMBL" id="GAH98323.1"/>
    </source>
</evidence>
<evidence type="ECO:0000256" key="3">
    <source>
        <dbReference type="ARBA" id="ARBA00022485"/>
    </source>
</evidence>
<evidence type="ECO:0000256" key="7">
    <source>
        <dbReference type="ARBA" id="ARBA00023004"/>
    </source>
</evidence>
<evidence type="ECO:0000256" key="1">
    <source>
        <dbReference type="ARBA" id="ARBA00001974"/>
    </source>
</evidence>
<comment type="similarity">
    <text evidence="2">Belongs to the HdrA family.</text>
</comment>
<reference evidence="10" key="1">
    <citation type="journal article" date="2014" name="Front. Microbiol.">
        <title>High frequency of phylogenetically diverse reductive dehalogenase-homologous genes in deep subseafloor sedimentary metagenomes.</title>
        <authorList>
            <person name="Kawai M."/>
            <person name="Futagami T."/>
            <person name="Toyoda A."/>
            <person name="Takaki Y."/>
            <person name="Nishi S."/>
            <person name="Hori S."/>
            <person name="Arai W."/>
            <person name="Tsubouchi T."/>
            <person name="Morono Y."/>
            <person name="Uchiyama I."/>
            <person name="Ito T."/>
            <person name="Fujiyama A."/>
            <person name="Inagaki F."/>
            <person name="Takami H."/>
        </authorList>
    </citation>
    <scope>NUCLEOTIDE SEQUENCE</scope>
    <source>
        <strain evidence="10">Expedition CK06-06</strain>
    </source>
</reference>
<feature type="domain" description="4Fe-4S ferredoxin-type" evidence="9">
    <location>
        <begin position="130"/>
        <end position="160"/>
    </location>
</feature>
<dbReference type="Gene3D" id="3.30.70.20">
    <property type="match status" value="1"/>
</dbReference>
<dbReference type="SUPFAM" id="SSF51905">
    <property type="entry name" value="FAD/NAD(P)-binding domain"/>
    <property type="match status" value="1"/>
</dbReference>
<dbReference type="GO" id="GO:0046872">
    <property type="term" value="F:metal ion binding"/>
    <property type="evidence" value="ECO:0007669"/>
    <property type="project" value="UniProtKB-KW"/>
</dbReference>
<dbReference type="InterPro" id="IPR017900">
    <property type="entry name" value="4Fe4S_Fe_S_CS"/>
</dbReference>
<keyword evidence="5" id="KW-0285">Flavoprotein</keyword>
<dbReference type="PANTHER" id="PTHR43498">
    <property type="entry name" value="FERREDOXIN:COB-COM HETERODISULFIDE REDUCTASE SUBUNIT A"/>
    <property type="match status" value="1"/>
</dbReference>
<organism evidence="10">
    <name type="scientific">marine sediment metagenome</name>
    <dbReference type="NCBI Taxonomy" id="412755"/>
    <lineage>
        <taxon>unclassified sequences</taxon>
        <taxon>metagenomes</taxon>
        <taxon>ecological metagenomes</taxon>
    </lineage>
</organism>
<keyword evidence="8" id="KW-0411">Iron-sulfur</keyword>
<evidence type="ECO:0000259" key="9">
    <source>
        <dbReference type="PROSITE" id="PS51379"/>
    </source>
</evidence>
<accession>X1LW02</accession>
<keyword evidence="6" id="KW-0560">Oxidoreductase</keyword>
<dbReference type="AlphaFoldDB" id="X1LW02"/>
<dbReference type="EMBL" id="BARV01002987">
    <property type="protein sequence ID" value="GAH98323.1"/>
    <property type="molecule type" value="Genomic_DNA"/>
</dbReference>
<evidence type="ECO:0000256" key="8">
    <source>
        <dbReference type="ARBA" id="ARBA00023014"/>
    </source>
</evidence>
<keyword evidence="7" id="KW-0408">Iron</keyword>
<evidence type="ECO:0000256" key="5">
    <source>
        <dbReference type="ARBA" id="ARBA00022827"/>
    </source>
</evidence>
<dbReference type="PANTHER" id="PTHR43498:SF1">
    <property type="entry name" value="COB--COM HETERODISULFIDE REDUCTASE IRON-SULFUR SUBUNIT A"/>
    <property type="match status" value="1"/>
</dbReference>
<dbReference type="Gene3D" id="3.40.50.720">
    <property type="entry name" value="NAD(P)-binding Rossmann-like Domain"/>
    <property type="match status" value="1"/>
</dbReference>
<sequence length="379" mass="42635">GIAGIKASLQIADAGYKVYLVEKEPTIGGKMALFDKTFPTLDCSICILGPIMVEVKDHPNIELLTYSEVKEVSGYIGSFEITVEKKPRFIFEDKCVGCFEICREVCPIDVENTFFPRKAIDISYPQAIPLIPNILEEYCIGCKACEIACGEREAINFSQTKETKKFKVGAIIVATGYKTFDPSILGEYNYTRYPNIITGLEMERLLNTDGPTKGVILKPSDSSIPKRISFILCVGSRNKKLGHEYCSQVCCNYSVKQAILAKKQIKNLDIVIYYTDIRTIGKFCEEFYNRAREEFQVRFIKSNISTIIKSDTTNELLIRGENILDDHLFENPTDLVVLAVGIEPAEGTVELAQILNISTDTYGFLLESHLKVRPFRFLS</sequence>
<dbReference type="GO" id="GO:0051539">
    <property type="term" value="F:4 iron, 4 sulfur cluster binding"/>
    <property type="evidence" value="ECO:0007669"/>
    <property type="project" value="UniProtKB-KW"/>
</dbReference>
<dbReference type="GO" id="GO:0016491">
    <property type="term" value="F:oxidoreductase activity"/>
    <property type="evidence" value="ECO:0007669"/>
    <property type="project" value="UniProtKB-KW"/>
</dbReference>
<name>X1LW02_9ZZZZ</name>
<dbReference type="PROSITE" id="PS00198">
    <property type="entry name" value="4FE4S_FER_1"/>
    <property type="match status" value="1"/>
</dbReference>
<keyword evidence="3" id="KW-0004">4Fe-4S</keyword>
<gene>
    <name evidence="10" type="ORF">S06H3_07382</name>
</gene>
<keyword evidence="5" id="KW-0274">FAD</keyword>
<evidence type="ECO:0000256" key="4">
    <source>
        <dbReference type="ARBA" id="ARBA00022723"/>
    </source>
</evidence>
<dbReference type="InterPro" id="IPR039650">
    <property type="entry name" value="HdrA-like"/>
</dbReference>
<protein>
    <recommendedName>
        <fullName evidence="9">4Fe-4S ferredoxin-type domain-containing protein</fullName>
    </recommendedName>
</protein>
<proteinExistence type="inferred from homology"/>